<name>A0A6J4MH10_9CHLR</name>
<evidence type="ECO:0000313" key="1">
    <source>
        <dbReference type="EMBL" id="CAA9357710.1"/>
    </source>
</evidence>
<accession>A0A6J4MH10</accession>
<reference evidence="1" key="1">
    <citation type="submission" date="2020-02" db="EMBL/GenBank/DDBJ databases">
        <authorList>
            <person name="Meier V. D."/>
        </authorList>
    </citation>
    <scope>NUCLEOTIDE SEQUENCE</scope>
    <source>
        <strain evidence="1">AVDCRST_MAG93</strain>
    </source>
</reference>
<dbReference type="GO" id="GO:0004565">
    <property type="term" value="F:beta-galactosidase activity"/>
    <property type="evidence" value="ECO:0007669"/>
    <property type="project" value="UniProtKB-EC"/>
</dbReference>
<keyword evidence="1" id="KW-0326">Glycosidase</keyword>
<dbReference type="EMBL" id="CADCTR010002515">
    <property type="protein sequence ID" value="CAA9357710.1"/>
    <property type="molecule type" value="Genomic_DNA"/>
</dbReference>
<proteinExistence type="predicted"/>
<dbReference type="AlphaFoldDB" id="A0A6J4MH10"/>
<protein>
    <submittedName>
        <fullName evidence="1">Beta-galactosidase</fullName>
        <ecNumber evidence="1">3.2.1.23</ecNumber>
    </submittedName>
</protein>
<gene>
    <name evidence="1" type="ORF">AVDCRST_MAG93-7455</name>
</gene>
<organism evidence="1">
    <name type="scientific">uncultured Chloroflexia bacterium</name>
    <dbReference type="NCBI Taxonomy" id="1672391"/>
    <lineage>
        <taxon>Bacteria</taxon>
        <taxon>Bacillati</taxon>
        <taxon>Chloroflexota</taxon>
        <taxon>Chloroflexia</taxon>
        <taxon>environmental samples</taxon>
    </lineage>
</organism>
<sequence>MERILTVTTTCCQQQRAVLPFLADAVQAHWAGLPAPLLLTPTR</sequence>
<dbReference type="EC" id="3.2.1.23" evidence="1"/>
<keyword evidence="1" id="KW-0378">Hydrolase</keyword>